<dbReference type="Gene3D" id="3.30.530.20">
    <property type="match status" value="1"/>
</dbReference>
<sequence length="175" mass="19625">MTMVADRLPLPFPKGLRMITEIDVKAPVVVHCDTVVAAPLQRVWRLLTDVPSWPDWQPDITSAAADSPLRTDSVFRWSTAGLDIESTVYQLREPRRILWGGTVSGITGIHLWTCDVIGSSVHVRTEESWDGDPVLADVDGMRAALGESLAVWLRHLRKAAENRAFRPERTDLYLQ</sequence>
<accession>A0A1W2DGQ1</accession>
<evidence type="ECO:0000313" key="2">
    <source>
        <dbReference type="Proteomes" id="UP000192840"/>
    </source>
</evidence>
<evidence type="ECO:0000313" key="1">
    <source>
        <dbReference type="EMBL" id="SMC96657.1"/>
    </source>
</evidence>
<reference evidence="2" key="1">
    <citation type="submission" date="2017-04" db="EMBL/GenBank/DDBJ databases">
        <authorList>
            <person name="Varghese N."/>
            <person name="Submissions S."/>
        </authorList>
    </citation>
    <scope>NUCLEOTIDE SEQUENCE [LARGE SCALE GENOMIC DNA]</scope>
    <source>
        <strain evidence="2">DSM 44073</strain>
    </source>
</reference>
<dbReference type="InterPro" id="IPR023393">
    <property type="entry name" value="START-like_dom_sf"/>
</dbReference>
<dbReference type="InterPro" id="IPR019587">
    <property type="entry name" value="Polyketide_cyclase/dehydratase"/>
</dbReference>
<organism evidence="1 2">
    <name type="scientific">Lentzea albidocapillata</name>
    <dbReference type="NCBI Taxonomy" id="40571"/>
    <lineage>
        <taxon>Bacteria</taxon>
        <taxon>Bacillati</taxon>
        <taxon>Actinomycetota</taxon>
        <taxon>Actinomycetes</taxon>
        <taxon>Pseudonocardiales</taxon>
        <taxon>Pseudonocardiaceae</taxon>
        <taxon>Lentzea</taxon>
    </lineage>
</organism>
<dbReference type="AlphaFoldDB" id="A0A1W2DGQ1"/>
<name>A0A1W2DGQ1_9PSEU</name>
<gene>
    <name evidence="1" type="ORF">SAMN05660733_03031</name>
</gene>
<dbReference type="SUPFAM" id="SSF55961">
    <property type="entry name" value="Bet v1-like"/>
    <property type="match status" value="1"/>
</dbReference>
<dbReference type="eggNOG" id="COG3832">
    <property type="taxonomic scope" value="Bacteria"/>
</dbReference>
<protein>
    <submittedName>
        <fullName evidence="1">Carbon monoxide dehydrogenase subunit G</fullName>
    </submittedName>
</protein>
<proteinExistence type="predicted"/>
<dbReference type="Proteomes" id="UP000192840">
    <property type="component" value="Unassembled WGS sequence"/>
</dbReference>
<dbReference type="STRING" id="40571.SAMN05660733_03031"/>
<dbReference type="EMBL" id="FWYC01000007">
    <property type="protein sequence ID" value="SMC96657.1"/>
    <property type="molecule type" value="Genomic_DNA"/>
</dbReference>
<keyword evidence="2" id="KW-1185">Reference proteome</keyword>
<dbReference type="Pfam" id="PF10604">
    <property type="entry name" value="Polyketide_cyc2"/>
    <property type="match status" value="1"/>
</dbReference>